<dbReference type="RefSeq" id="WP_088368035.1">
    <property type="nucleotide sequence ID" value="NZ_NBBI01000005.1"/>
</dbReference>
<dbReference type="EMBL" id="NBBI01000005">
    <property type="protein sequence ID" value="OWK28897.1"/>
    <property type="molecule type" value="Genomic_DNA"/>
</dbReference>
<feature type="transmembrane region" description="Helical" evidence="1">
    <location>
        <begin position="47"/>
        <end position="68"/>
    </location>
</feature>
<protein>
    <submittedName>
        <fullName evidence="2">Uncharacterized protein</fullName>
    </submittedName>
</protein>
<feature type="transmembrane region" description="Helical" evidence="1">
    <location>
        <begin position="74"/>
        <end position="95"/>
    </location>
</feature>
<keyword evidence="1" id="KW-0472">Membrane</keyword>
<keyword evidence="1" id="KW-1133">Transmembrane helix</keyword>
<gene>
    <name evidence="2" type="ORF">SPDO_27330</name>
</gene>
<keyword evidence="3" id="KW-1185">Reference proteome</keyword>
<proteinExistence type="predicted"/>
<dbReference type="Proteomes" id="UP000197290">
    <property type="component" value="Unassembled WGS sequence"/>
</dbReference>
<reference evidence="2 3" key="1">
    <citation type="submission" date="2017-03" db="EMBL/GenBank/DDBJ databases">
        <title>Genome sequence of Sphingomonas dokdonensis DSM 21029.</title>
        <authorList>
            <person name="Poehlein A."/>
            <person name="Wuebbeler J.H."/>
            <person name="Steinbuechel A."/>
            <person name="Daniel R."/>
        </authorList>
    </citation>
    <scope>NUCLEOTIDE SEQUENCE [LARGE SCALE GENOMIC DNA]</scope>
    <source>
        <strain evidence="2 3">DSM 21029</strain>
    </source>
</reference>
<evidence type="ECO:0000313" key="3">
    <source>
        <dbReference type="Proteomes" id="UP000197290"/>
    </source>
</evidence>
<dbReference type="AlphaFoldDB" id="A0A245ZGL8"/>
<organism evidence="2 3">
    <name type="scientific">Sphingomonas dokdonensis</name>
    <dbReference type="NCBI Taxonomy" id="344880"/>
    <lineage>
        <taxon>Bacteria</taxon>
        <taxon>Pseudomonadati</taxon>
        <taxon>Pseudomonadota</taxon>
        <taxon>Alphaproteobacteria</taxon>
        <taxon>Sphingomonadales</taxon>
        <taxon>Sphingomonadaceae</taxon>
        <taxon>Sphingomonas</taxon>
    </lineage>
</organism>
<evidence type="ECO:0000313" key="2">
    <source>
        <dbReference type="EMBL" id="OWK28897.1"/>
    </source>
</evidence>
<name>A0A245ZGL8_9SPHN</name>
<dbReference type="OrthoDB" id="9879814at2"/>
<keyword evidence="1" id="KW-0812">Transmembrane</keyword>
<feature type="transmembrane region" description="Helical" evidence="1">
    <location>
        <begin position="6"/>
        <end position="26"/>
    </location>
</feature>
<sequence>MTVPYSSILHIVGAIRVGAALDWAVFERVKITFGPYGDKDEVRYHHLPHWRMVALVLASAMVGASLATQMPVPILFWVGVFSFAALNIYADYIGLKGR</sequence>
<accession>A0A245ZGL8</accession>
<evidence type="ECO:0000256" key="1">
    <source>
        <dbReference type="SAM" id="Phobius"/>
    </source>
</evidence>
<comment type="caution">
    <text evidence="2">The sequence shown here is derived from an EMBL/GenBank/DDBJ whole genome shotgun (WGS) entry which is preliminary data.</text>
</comment>